<keyword evidence="2" id="KW-1185">Reference proteome</keyword>
<comment type="caution">
    <text evidence="1">The sequence shown here is derived from an EMBL/GenBank/DDBJ whole genome shotgun (WGS) entry which is preliminary data.</text>
</comment>
<sequence length="54" mass="6154">MDTGNKKDTSHLGDDHQNKRAFFRDIFTEGMGEWLQGIKKYILPGALALLKYAL</sequence>
<evidence type="ECO:0000313" key="2">
    <source>
        <dbReference type="Proteomes" id="UP001519343"/>
    </source>
</evidence>
<organism evidence="1 2">
    <name type="scientific">Ammoniphilus resinae</name>
    <dbReference type="NCBI Taxonomy" id="861532"/>
    <lineage>
        <taxon>Bacteria</taxon>
        <taxon>Bacillati</taxon>
        <taxon>Bacillota</taxon>
        <taxon>Bacilli</taxon>
        <taxon>Bacillales</taxon>
        <taxon>Paenibacillaceae</taxon>
        <taxon>Aneurinibacillus group</taxon>
        <taxon>Ammoniphilus</taxon>
    </lineage>
</organism>
<gene>
    <name evidence="1" type="ORF">J2Z37_004037</name>
</gene>
<dbReference type="Proteomes" id="UP001519343">
    <property type="component" value="Unassembled WGS sequence"/>
</dbReference>
<name>A0ABS4GUT4_9BACL</name>
<evidence type="ECO:0000313" key="1">
    <source>
        <dbReference type="EMBL" id="MBP1934020.1"/>
    </source>
</evidence>
<dbReference type="EMBL" id="JAGGKT010000015">
    <property type="protein sequence ID" value="MBP1934020.1"/>
    <property type="molecule type" value="Genomic_DNA"/>
</dbReference>
<protein>
    <submittedName>
        <fullName evidence="1">Uncharacterized protein</fullName>
    </submittedName>
</protein>
<reference evidence="1 2" key="1">
    <citation type="submission" date="2021-03" db="EMBL/GenBank/DDBJ databases">
        <title>Genomic Encyclopedia of Type Strains, Phase IV (KMG-IV): sequencing the most valuable type-strain genomes for metagenomic binning, comparative biology and taxonomic classification.</title>
        <authorList>
            <person name="Goeker M."/>
        </authorList>
    </citation>
    <scope>NUCLEOTIDE SEQUENCE [LARGE SCALE GENOMIC DNA]</scope>
    <source>
        <strain evidence="1 2">DSM 24738</strain>
    </source>
</reference>
<accession>A0ABS4GUT4</accession>
<proteinExistence type="predicted"/>